<keyword evidence="6 9" id="KW-1133">Transmembrane helix</keyword>
<gene>
    <name evidence="11" type="ORF">OSB04_015775</name>
</gene>
<protein>
    <recommendedName>
        <fullName evidence="10">EF-hand domain-containing protein</fullName>
    </recommendedName>
</protein>
<accession>A0AA38SZP1</accession>
<feature type="transmembrane region" description="Helical" evidence="9">
    <location>
        <begin position="533"/>
        <end position="551"/>
    </location>
</feature>
<feature type="transmembrane region" description="Helical" evidence="9">
    <location>
        <begin position="194"/>
        <end position="216"/>
    </location>
</feature>
<feature type="transmembrane region" description="Helical" evidence="9">
    <location>
        <begin position="632"/>
        <end position="650"/>
    </location>
</feature>
<keyword evidence="4 9" id="KW-0812">Transmembrane</keyword>
<comment type="subcellular location">
    <subcellularLocation>
        <location evidence="1">Endomembrane system</location>
        <topology evidence="1">Multi-pass membrane protein</topology>
    </subcellularLocation>
</comment>
<feature type="transmembrane region" description="Helical" evidence="9">
    <location>
        <begin position="1119"/>
        <end position="1140"/>
    </location>
</feature>
<keyword evidence="5" id="KW-0106">Calcium</keyword>
<dbReference type="Gene3D" id="1.10.238.10">
    <property type="entry name" value="EF-hand"/>
    <property type="match status" value="3"/>
</dbReference>
<evidence type="ECO:0000256" key="4">
    <source>
        <dbReference type="ARBA" id="ARBA00022692"/>
    </source>
</evidence>
<dbReference type="GO" id="GO:0006874">
    <property type="term" value="P:intracellular calcium ion homeostasis"/>
    <property type="evidence" value="ECO:0007669"/>
    <property type="project" value="TreeGrafter"/>
</dbReference>
<feature type="transmembrane region" description="Helical" evidence="9">
    <location>
        <begin position="1172"/>
        <end position="1194"/>
    </location>
</feature>
<evidence type="ECO:0000256" key="2">
    <source>
        <dbReference type="ARBA" id="ARBA00022448"/>
    </source>
</evidence>
<dbReference type="PROSITE" id="PS50222">
    <property type="entry name" value="EF_HAND_2"/>
    <property type="match status" value="6"/>
</dbReference>
<feature type="transmembrane region" description="Helical" evidence="9">
    <location>
        <begin position="736"/>
        <end position="756"/>
    </location>
</feature>
<dbReference type="InterPro" id="IPR004713">
    <property type="entry name" value="CaH_exchang"/>
</dbReference>
<evidence type="ECO:0000313" key="11">
    <source>
        <dbReference type="EMBL" id="KAJ9551730.1"/>
    </source>
</evidence>
<dbReference type="EMBL" id="JARYMX010000004">
    <property type="protein sequence ID" value="KAJ9551730.1"/>
    <property type="molecule type" value="Genomic_DNA"/>
</dbReference>
<dbReference type="PANTHER" id="PTHR31503:SF98">
    <property type="entry name" value="SODIUM_CALCIUM EXCHANGER MEMBRANE REGION, CALCIUM BINDING PROTEIN 2-RELATED"/>
    <property type="match status" value="1"/>
</dbReference>
<evidence type="ECO:0000256" key="7">
    <source>
        <dbReference type="ARBA" id="ARBA00023065"/>
    </source>
</evidence>
<evidence type="ECO:0000256" key="8">
    <source>
        <dbReference type="ARBA" id="ARBA00023136"/>
    </source>
</evidence>
<feature type="transmembrane region" description="Helical" evidence="9">
    <location>
        <begin position="674"/>
        <end position="700"/>
    </location>
</feature>
<dbReference type="InterPro" id="IPR004837">
    <property type="entry name" value="NaCa_Exmemb"/>
</dbReference>
<dbReference type="AlphaFoldDB" id="A0AA38SZP1"/>
<dbReference type="SUPFAM" id="SSF47473">
    <property type="entry name" value="EF-hand"/>
    <property type="match status" value="2"/>
</dbReference>
<feature type="transmembrane region" description="Helical" evidence="9">
    <location>
        <begin position="491"/>
        <end position="512"/>
    </location>
</feature>
<reference evidence="11" key="1">
    <citation type="submission" date="2023-03" db="EMBL/GenBank/DDBJ databases">
        <title>Chromosome-scale reference genome and RAD-based genetic map of yellow starthistle (Centaurea solstitialis) reveal putative structural variation and QTLs associated with invader traits.</title>
        <authorList>
            <person name="Reatini B."/>
            <person name="Cang F.A."/>
            <person name="Jiang Q."/>
            <person name="Mckibben M.T.W."/>
            <person name="Barker M.S."/>
            <person name="Rieseberg L.H."/>
            <person name="Dlugosch K.M."/>
        </authorList>
    </citation>
    <scope>NUCLEOTIDE SEQUENCE</scope>
    <source>
        <strain evidence="11">CAN-66</strain>
        <tissue evidence="11">Leaf</tissue>
    </source>
</reference>
<dbReference type="SMART" id="SM00054">
    <property type="entry name" value="EFh"/>
    <property type="match status" value="6"/>
</dbReference>
<comment type="caution">
    <text evidence="11">The sequence shown here is derived from an EMBL/GenBank/DDBJ whole genome shotgun (WGS) entry which is preliminary data.</text>
</comment>
<feature type="transmembrane region" description="Helical" evidence="9">
    <location>
        <begin position="1090"/>
        <end position="1107"/>
    </location>
</feature>
<feature type="domain" description="EF-hand" evidence="10">
    <location>
        <begin position="867"/>
        <end position="902"/>
    </location>
</feature>
<dbReference type="GO" id="GO:0016020">
    <property type="term" value="C:membrane"/>
    <property type="evidence" value="ECO:0007669"/>
    <property type="project" value="InterPro"/>
</dbReference>
<feature type="transmembrane region" description="Helical" evidence="9">
    <location>
        <begin position="1057"/>
        <end position="1078"/>
    </location>
</feature>
<evidence type="ECO:0000256" key="1">
    <source>
        <dbReference type="ARBA" id="ARBA00004127"/>
    </source>
</evidence>
<dbReference type="PANTHER" id="PTHR31503">
    <property type="entry name" value="VACUOLAR CALCIUM ION TRANSPORTER"/>
    <property type="match status" value="1"/>
</dbReference>
<feature type="transmembrane region" description="Helical" evidence="9">
    <location>
        <begin position="166"/>
        <end position="188"/>
    </location>
</feature>
<dbReference type="GO" id="GO:0012505">
    <property type="term" value="C:endomembrane system"/>
    <property type="evidence" value="ECO:0007669"/>
    <property type="project" value="UniProtKB-SubCell"/>
</dbReference>
<evidence type="ECO:0000259" key="10">
    <source>
        <dbReference type="PROSITE" id="PS50222"/>
    </source>
</evidence>
<dbReference type="InterPro" id="IPR011992">
    <property type="entry name" value="EF-hand-dom_pair"/>
</dbReference>
<dbReference type="Pfam" id="PF01699">
    <property type="entry name" value="Na_Ca_ex"/>
    <property type="match status" value="2"/>
</dbReference>
<dbReference type="CDD" id="cd00051">
    <property type="entry name" value="EFh"/>
    <property type="match status" value="1"/>
</dbReference>
<evidence type="ECO:0000256" key="9">
    <source>
        <dbReference type="SAM" id="Phobius"/>
    </source>
</evidence>
<proteinExistence type="predicted"/>
<dbReference type="GO" id="GO:0015369">
    <property type="term" value="F:calcium:proton antiporter activity"/>
    <property type="evidence" value="ECO:0007669"/>
    <property type="project" value="TreeGrafter"/>
</dbReference>
<keyword evidence="3" id="KW-0050">Antiport</keyword>
<keyword evidence="7" id="KW-0406">Ion transport</keyword>
<feature type="domain" description="EF-hand" evidence="10">
    <location>
        <begin position="955"/>
        <end position="990"/>
    </location>
</feature>
<sequence>MGKVVARIPSYFAIFLLLLAEKIVAARHLQYDDIELHASDGVNNGVVQEEESLLRFKGMDSSEERCEQMYGFLPCSSNIPSHLFLIVIYEYLLYHGESYAGGDGRIFRVFGKNFFVATFSQLLDSLPESLILLASGLTSSREKAQDYIVTGSGIVTDAETSYHAKVMFFSLIPFLVILLPSVFGLSYSSQGYKITVLVSLVVSVICLFAYFIYQYFDKNNRIQKRRVEYAEVEQKVEMHVPFYEVQALMLDREKHLHIREKEMEKMLKSPETKANEMMTKNKFYDMFEKWLDITRQLMDDPYSLDKSGTEYNQVAKLLLEDKNKLIQLISIMMERASGHKLLIEGRPDESVINRFFERIDTDNNGSITPIELKNFIMEMNYHEVLMEDEISEIIMRHLDIDGNGDIDKQEFESGIRKWVKEISLVEQQKKSHDNNRETDKYQQGEAKAKFDEMFKAIILLVVGIFMLTVLAEPLVESVRQFSESVKIEPFFVSFILVPLATNARSAIAAIRAAKQKRHLTTSLTFSEIYHKVFMNNVLGFSVLVSVIYFPGRYVHESSPELVSDGISSHTQKERSSFLRLKGMDSSEEYYCSEQMYGFLPCSSTLYGHFFLIVVYQYLLFQGESLVVSGGSRLFEILGPGVFGASAFPVLDPLPESLIVLVSGLVASKEEAQEYVITGVGLLAGSTIFLLTLLWGTCVIVGSQKFHSDPTQSRPSSLPWSGSGVTTDVETSETARFMLVSLVPFIVILIPAIFDVSSSSGGYKIDILITLTVSAIILLIHLYKMSDEQVQVRRLRYVEVEHELLVFDIMQRMQEHVSKPLVTEDGAPNEVAIKSLFKKMDHNGDNHVSYLELKALLEEIKLSKLTWDWEKVMDKLIDEFDHNDDKQISWEEFQDRVTKWINEIKGVLNEPNRSETRWKVARRLLEQKRRDEEMMKHLTSELLKHSHGSLLKNFPTDEESLRKVFESIDEDHDNSVSLLELRNKFMDFNLADMSLDEGDAAEKIMNHFDKNKNGELDIEEFIAGIKQWHDSPIDPAPNSLKHANESHQRMMTQVDKSLSARAIAVTLLVLGIAILVLLAEPLIQSVQKFSTSAGIPSFYVAFILVPLATNARTAISAIRAIYHGVLMNNILGMLVLSSIIYFRELTWNFSFEVLTVLIVCVIMGLLASFRSKFPVWTSFVAYMLYGLSLILIYVLNGAF</sequence>
<dbReference type="InterPro" id="IPR002048">
    <property type="entry name" value="EF_hand_dom"/>
</dbReference>
<organism evidence="11 12">
    <name type="scientific">Centaurea solstitialis</name>
    <name type="common">yellow star-thistle</name>
    <dbReference type="NCBI Taxonomy" id="347529"/>
    <lineage>
        <taxon>Eukaryota</taxon>
        <taxon>Viridiplantae</taxon>
        <taxon>Streptophyta</taxon>
        <taxon>Embryophyta</taxon>
        <taxon>Tracheophyta</taxon>
        <taxon>Spermatophyta</taxon>
        <taxon>Magnoliopsida</taxon>
        <taxon>eudicotyledons</taxon>
        <taxon>Gunneridae</taxon>
        <taxon>Pentapetalae</taxon>
        <taxon>asterids</taxon>
        <taxon>campanulids</taxon>
        <taxon>Asterales</taxon>
        <taxon>Asteraceae</taxon>
        <taxon>Carduoideae</taxon>
        <taxon>Cardueae</taxon>
        <taxon>Centaureinae</taxon>
        <taxon>Centaurea</taxon>
    </lineage>
</organism>
<feature type="domain" description="EF-hand" evidence="10">
    <location>
        <begin position="995"/>
        <end position="1030"/>
    </location>
</feature>
<feature type="transmembrane region" description="Helical" evidence="9">
    <location>
        <begin position="595"/>
        <end position="620"/>
    </location>
</feature>
<keyword evidence="12" id="KW-1185">Reference proteome</keyword>
<name>A0AA38SZP1_9ASTR</name>
<feature type="transmembrane region" description="Helical" evidence="9">
    <location>
        <begin position="1146"/>
        <end position="1165"/>
    </location>
</feature>
<evidence type="ECO:0000256" key="5">
    <source>
        <dbReference type="ARBA" id="ARBA00022837"/>
    </source>
</evidence>
<feature type="domain" description="EF-hand" evidence="10">
    <location>
        <begin position="827"/>
        <end position="862"/>
    </location>
</feature>
<feature type="domain" description="EF-hand" evidence="10">
    <location>
        <begin position="347"/>
        <end position="382"/>
    </location>
</feature>
<dbReference type="PROSITE" id="PS00018">
    <property type="entry name" value="EF_HAND_1"/>
    <property type="match status" value="6"/>
</dbReference>
<dbReference type="Proteomes" id="UP001172457">
    <property type="component" value="Chromosome 4"/>
</dbReference>
<dbReference type="InterPro" id="IPR018247">
    <property type="entry name" value="EF_Hand_1_Ca_BS"/>
</dbReference>
<evidence type="ECO:0000313" key="12">
    <source>
        <dbReference type="Proteomes" id="UP001172457"/>
    </source>
</evidence>
<feature type="transmembrane region" description="Helical" evidence="9">
    <location>
        <begin position="453"/>
        <end position="471"/>
    </location>
</feature>
<keyword evidence="8 9" id="KW-0472">Membrane</keyword>
<evidence type="ECO:0000256" key="3">
    <source>
        <dbReference type="ARBA" id="ARBA00022449"/>
    </source>
</evidence>
<dbReference type="Pfam" id="PF13499">
    <property type="entry name" value="EF-hand_7"/>
    <property type="match status" value="3"/>
</dbReference>
<feature type="transmembrane region" description="Helical" evidence="9">
    <location>
        <begin position="762"/>
        <end position="782"/>
    </location>
</feature>
<evidence type="ECO:0000256" key="6">
    <source>
        <dbReference type="ARBA" id="ARBA00022989"/>
    </source>
</evidence>
<keyword evidence="2" id="KW-0813">Transport</keyword>
<dbReference type="GO" id="GO:0005509">
    <property type="term" value="F:calcium ion binding"/>
    <property type="evidence" value="ECO:0007669"/>
    <property type="project" value="InterPro"/>
</dbReference>
<feature type="domain" description="EF-hand" evidence="10">
    <location>
        <begin position="386"/>
        <end position="421"/>
    </location>
</feature>